<reference evidence="10 11" key="1">
    <citation type="journal article" date="2018" name="Nat. Biotechnol.">
        <title>A standardized bacterial taxonomy based on genome phylogeny substantially revises the tree of life.</title>
        <authorList>
            <person name="Parks D.H."/>
            <person name="Chuvochina M."/>
            <person name="Waite D.W."/>
            <person name="Rinke C."/>
            <person name="Skarshewski A."/>
            <person name="Chaumeil P.A."/>
            <person name="Hugenholtz P."/>
        </authorList>
    </citation>
    <scope>NUCLEOTIDE SEQUENCE [LARGE SCALE GENOMIC DNA]</scope>
    <source>
        <strain evidence="10">UBA11482</strain>
    </source>
</reference>
<keyword evidence="5" id="KW-0119">Carbohydrate metabolism</keyword>
<dbReference type="PANTHER" id="PTHR31736:SF9">
    <property type="entry name" value="ENDO-XYLOGALACTURONAN HYDROLASE A-RELATED"/>
    <property type="match status" value="1"/>
</dbReference>
<dbReference type="SUPFAM" id="SSF51126">
    <property type="entry name" value="Pectin lyase-like"/>
    <property type="match status" value="1"/>
</dbReference>
<comment type="similarity">
    <text evidence="1 9">Belongs to the glycosyl hydrolase 28 family.</text>
</comment>
<evidence type="ECO:0000256" key="1">
    <source>
        <dbReference type="ARBA" id="ARBA00008834"/>
    </source>
</evidence>
<evidence type="ECO:0000256" key="4">
    <source>
        <dbReference type="ARBA" id="ARBA00023180"/>
    </source>
</evidence>
<keyword evidence="7" id="KW-0624">Polysaccharide degradation</keyword>
<evidence type="ECO:0000256" key="2">
    <source>
        <dbReference type="ARBA" id="ARBA00022737"/>
    </source>
</evidence>
<dbReference type="GO" id="GO:0004650">
    <property type="term" value="F:polygalacturonase activity"/>
    <property type="evidence" value="ECO:0007669"/>
    <property type="project" value="InterPro"/>
</dbReference>
<dbReference type="InterPro" id="IPR000743">
    <property type="entry name" value="Glyco_hydro_28"/>
</dbReference>
<evidence type="ECO:0000256" key="5">
    <source>
        <dbReference type="ARBA" id="ARBA00023277"/>
    </source>
</evidence>
<keyword evidence="3 9" id="KW-0378">Hydrolase</keyword>
<keyword evidence="6 9" id="KW-0326">Glycosidase</keyword>
<dbReference type="AlphaFoldDB" id="A0A354M4K8"/>
<dbReference type="PANTHER" id="PTHR31736">
    <property type="match status" value="1"/>
</dbReference>
<dbReference type="GO" id="GO:0000272">
    <property type="term" value="P:polysaccharide catabolic process"/>
    <property type="evidence" value="ECO:0007669"/>
    <property type="project" value="UniProtKB-KW"/>
</dbReference>
<comment type="caution">
    <text evidence="10">The sequence shown here is derived from an EMBL/GenBank/DDBJ whole genome shotgun (WGS) entry which is preliminary data.</text>
</comment>
<organism evidence="10 11">
    <name type="scientific">Coprobacter fastidiosus</name>
    <dbReference type="NCBI Taxonomy" id="1099853"/>
    <lineage>
        <taxon>Bacteria</taxon>
        <taxon>Pseudomonadati</taxon>
        <taxon>Bacteroidota</taxon>
        <taxon>Bacteroidia</taxon>
        <taxon>Bacteroidales</taxon>
        <taxon>Barnesiellaceae</taxon>
        <taxon>Coprobacter</taxon>
    </lineage>
</organism>
<dbReference type="Gene3D" id="2.160.20.10">
    <property type="entry name" value="Single-stranded right-handed beta-helix, Pectin lyase-like"/>
    <property type="match status" value="1"/>
</dbReference>
<evidence type="ECO:0000256" key="9">
    <source>
        <dbReference type="RuleBase" id="RU361169"/>
    </source>
</evidence>
<sequence length="483" mass="54351">MKTKNWGKVYLIMLLVWIPFFGSAKKNNVTIYPMPRGEKISTEYAVSVAGRDVPVYIAKVAPLDKRKRWDAMDKRQCGEGYYDIASFAYFDLNEGKAKITVTVPEQIDSVKVLPSSYGIKPDIKGNKLSFTVSSPQNLTIEVNGEWIRSLHLFVNGPEQNIPDPNDPNVIFYGPGIHEITHVEVGDNKTVYVAGGAVVRLTIGADEPFHVSKFGLKGYSKAFWLKGNNITFRGRGILDASACTVHSRHMIGVRGENIRLEGVILRDAPLWTVPVDCSKNVVIDNIKLLGRRANSDGIDICSSENVLIKNCFIRTLDDLIVLKTPRGMKDMKHIRVEKCVLWNQMAHSLSIGAEITQPIDDVLFTDCDIIHDIGREWALRVYHTDKALVTNVRFEDIRIEECNRLMSVWIGKDVWTTDPEPGRIDGVTFRNITAFGKTPNVEVVGFDEMHKAKNILFENIRVNGRSLIKDDVSVNKYSDNVMVK</sequence>
<evidence type="ECO:0000256" key="7">
    <source>
        <dbReference type="ARBA" id="ARBA00023326"/>
    </source>
</evidence>
<dbReference type="EMBL" id="DNWC01000140">
    <property type="protein sequence ID" value="HBJ09447.1"/>
    <property type="molecule type" value="Genomic_DNA"/>
</dbReference>
<dbReference type="InterPro" id="IPR012334">
    <property type="entry name" value="Pectin_lyas_fold"/>
</dbReference>
<evidence type="ECO:0000313" key="10">
    <source>
        <dbReference type="EMBL" id="HBJ09447.1"/>
    </source>
</evidence>
<dbReference type="InterPro" id="IPR011050">
    <property type="entry name" value="Pectin_lyase_fold/virulence"/>
</dbReference>
<name>A0A354M4K8_9BACT</name>
<dbReference type="Pfam" id="PF00295">
    <property type="entry name" value="Glyco_hydro_28"/>
    <property type="match status" value="1"/>
</dbReference>
<dbReference type="RefSeq" id="WP_022390551.1">
    <property type="nucleotide sequence ID" value="NZ_CAJKYL010000021.1"/>
</dbReference>
<protein>
    <submittedName>
        <fullName evidence="10">Endo-polygalacturonase</fullName>
    </submittedName>
</protein>
<gene>
    <name evidence="10" type="ORF">DDY73_10640</name>
</gene>
<accession>A0A354M4K8</accession>
<evidence type="ECO:0000256" key="8">
    <source>
        <dbReference type="ARBA" id="ARBA00037278"/>
    </source>
</evidence>
<proteinExistence type="inferred from homology"/>
<evidence type="ECO:0000256" key="6">
    <source>
        <dbReference type="ARBA" id="ARBA00023295"/>
    </source>
</evidence>
<keyword evidence="2" id="KW-0677">Repeat</keyword>
<comment type="function">
    <text evidence="8">Pectinolytic enzyme involved in the degradation of xylogalacturonan (xga), a galacturonan backbone heavily substituted with xylose, and which is one important component of the hairy regions of pectin. Activity requires a galacturonic acid backbone substituted with xylose.</text>
</comment>
<keyword evidence="4" id="KW-0325">Glycoprotein</keyword>
<dbReference type="Proteomes" id="UP000262954">
    <property type="component" value="Unassembled WGS sequence"/>
</dbReference>
<evidence type="ECO:0000256" key="3">
    <source>
        <dbReference type="ARBA" id="ARBA00022801"/>
    </source>
</evidence>
<evidence type="ECO:0000313" key="11">
    <source>
        <dbReference type="Proteomes" id="UP000262954"/>
    </source>
</evidence>